<protein>
    <recommendedName>
        <fullName evidence="8">oligopeptidase A</fullName>
        <ecNumber evidence="8">3.4.24.70</ecNumber>
    </recommendedName>
</protein>
<dbReference type="InterPro" id="IPR024079">
    <property type="entry name" value="MetalloPept_cat_dom_sf"/>
</dbReference>
<evidence type="ECO:0000256" key="4">
    <source>
        <dbReference type="ARBA" id="ARBA00022801"/>
    </source>
</evidence>
<dbReference type="InterPro" id="IPR001567">
    <property type="entry name" value="Pept_M3A_M3B_dom"/>
</dbReference>
<dbReference type="FunFam" id="3.40.390.10:FF:000009">
    <property type="entry name" value="Oligopeptidase A"/>
    <property type="match status" value="1"/>
</dbReference>
<keyword evidence="14" id="KW-1185">Reference proteome</keyword>
<feature type="region of interest" description="Disordered" evidence="10">
    <location>
        <begin position="86"/>
        <end position="107"/>
    </location>
</feature>
<dbReference type="EC" id="3.4.24.70" evidence="8"/>
<keyword evidence="5 9" id="KW-0862">Zinc</keyword>
<dbReference type="GO" id="GO:0004222">
    <property type="term" value="F:metalloendopeptidase activity"/>
    <property type="evidence" value="ECO:0007669"/>
    <property type="project" value="UniProtKB-EC"/>
</dbReference>
<evidence type="ECO:0000256" key="7">
    <source>
        <dbReference type="ARBA" id="ARBA00024603"/>
    </source>
</evidence>
<evidence type="ECO:0000256" key="1">
    <source>
        <dbReference type="ARBA" id="ARBA00006040"/>
    </source>
</evidence>
<keyword evidence="4 9" id="KW-0378">Hydrolase</keyword>
<dbReference type="Proteomes" id="UP001054857">
    <property type="component" value="Unassembled WGS sequence"/>
</dbReference>
<keyword evidence="6 9" id="KW-0482">Metalloprotease</keyword>
<evidence type="ECO:0000256" key="10">
    <source>
        <dbReference type="SAM" id="MobiDB-lite"/>
    </source>
</evidence>
<evidence type="ECO:0000256" key="3">
    <source>
        <dbReference type="ARBA" id="ARBA00022723"/>
    </source>
</evidence>
<feature type="domain" description="Peptidase M3A/M3B catalytic" evidence="11">
    <location>
        <begin position="336"/>
        <end position="793"/>
    </location>
</feature>
<dbReference type="InterPro" id="IPR045666">
    <property type="entry name" value="OpdA_N"/>
</dbReference>
<dbReference type="CDD" id="cd06456">
    <property type="entry name" value="M3A_DCP"/>
    <property type="match status" value="1"/>
</dbReference>
<evidence type="ECO:0000256" key="9">
    <source>
        <dbReference type="RuleBase" id="RU003435"/>
    </source>
</evidence>
<evidence type="ECO:0000259" key="11">
    <source>
        <dbReference type="Pfam" id="PF01432"/>
    </source>
</evidence>
<dbReference type="InterPro" id="IPR034005">
    <property type="entry name" value="M3A_DCP"/>
</dbReference>
<dbReference type="PANTHER" id="PTHR11804:SF83">
    <property type="entry name" value="LD37516P"/>
    <property type="match status" value="1"/>
</dbReference>
<dbReference type="Gene3D" id="1.10.1370.10">
    <property type="entry name" value="Neurolysin, domain 3"/>
    <property type="match status" value="1"/>
</dbReference>
<comment type="similarity">
    <text evidence="1 9">Belongs to the peptidase M3 family.</text>
</comment>
<evidence type="ECO:0000256" key="5">
    <source>
        <dbReference type="ARBA" id="ARBA00022833"/>
    </source>
</evidence>
<evidence type="ECO:0000313" key="13">
    <source>
        <dbReference type="EMBL" id="GFR47499.1"/>
    </source>
</evidence>
<dbReference type="Pfam" id="PF19310">
    <property type="entry name" value="TOP_N"/>
    <property type="match status" value="1"/>
</dbReference>
<dbReference type="GO" id="GO:0006508">
    <property type="term" value="P:proteolysis"/>
    <property type="evidence" value="ECO:0007669"/>
    <property type="project" value="UniProtKB-KW"/>
</dbReference>
<gene>
    <name evidence="13" type="ORF">Agub_g9228</name>
</gene>
<dbReference type="Gene3D" id="3.40.390.10">
    <property type="entry name" value="Collagenase (Catalytic Domain)"/>
    <property type="match status" value="1"/>
</dbReference>
<comment type="caution">
    <text evidence="13">The sequence shown here is derived from an EMBL/GenBank/DDBJ whole genome shotgun (WGS) entry which is preliminary data.</text>
</comment>
<dbReference type="AlphaFoldDB" id="A0AAD3DUS3"/>
<accession>A0AAD3DUS3</accession>
<dbReference type="GO" id="GO:0005829">
    <property type="term" value="C:cytosol"/>
    <property type="evidence" value="ECO:0007669"/>
    <property type="project" value="UniProtKB-ARBA"/>
</dbReference>
<keyword evidence="2 9" id="KW-0645">Protease</keyword>
<dbReference type="GO" id="GO:0006518">
    <property type="term" value="P:peptide metabolic process"/>
    <property type="evidence" value="ECO:0007669"/>
    <property type="project" value="TreeGrafter"/>
</dbReference>
<evidence type="ECO:0000313" key="14">
    <source>
        <dbReference type="Proteomes" id="UP001054857"/>
    </source>
</evidence>
<dbReference type="FunFam" id="1.10.1370.40:FF:000005">
    <property type="entry name" value="Organellar oligopeptidase A, chloroplastic/mitochondrial"/>
    <property type="match status" value="1"/>
</dbReference>
<reference evidence="13 14" key="1">
    <citation type="journal article" date="2021" name="Sci. Rep.">
        <title>Genome sequencing of the multicellular alga Astrephomene provides insights into convergent evolution of germ-soma differentiation.</title>
        <authorList>
            <person name="Yamashita S."/>
            <person name="Yamamoto K."/>
            <person name="Matsuzaki R."/>
            <person name="Suzuki S."/>
            <person name="Yamaguchi H."/>
            <person name="Hirooka S."/>
            <person name="Minakuchi Y."/>
            <person name="Miyagishima S."/>
            <person name="Kawachi M."/>
            <person name="Toyoda A."/>
            <person name="Nozaki H."/>
        </authorList>
    </citation>
    <scope>NUCLEOTIDE SEQUENCE [LARGE SCALE GENOMIC DNA]</scope>
    <source>
        <strain evidence="13 14">NIES-4017</strain>
    </source>
</reference>
<dbReference type="Pfam" id="PF01432">
    <property type="entry name" value="Peptidase_M3"/>
    <property type="match status" value="1"/>
</dbReference>
<evidence type="ECO:0000259" key="12">
    <source>
        <dbReference type="Pfam" id="PF19310"/>
    </source>
</evidence>
<evidence type="ECO:0000256" key="6">
    <source>
        <dbReference type="ARBA" id="ARBA00023049"/>
    </source>
</evidence>
<sequence>MHFAVSRTARLLSKRCARIQVSSRTLSTLQSRRASFTSQSSSDSVQQPLSSLSRRITYSPFATVPPVAFGAKRYFSYSRITMSTAAAPGTPPAETAQAEQQQQAEAPAGDNPLLADVSFPLFDRITPAHVVPGVRQLLAELHAEVDSLEGRVEGSWGGLVEPLERLGDRHQRVWGIVSHLKGVKDSPELRAAVEEVQPENVKLSLRLSQSRPLYQAFKALREGPEWTSLTPAQQRIVDNELRDFVLGGVALEGEAKERFNAIQQELTQLATKFSNNVLDATKAFKKLLTDPADVAGLPATSLGLAAQQAAREGHAGATAEAGPWLITLDFPSYFPVMTHAKNRALREEVYRAYITRASSGESDNAPLMERILALRAEKAQLLGFPSFAHLSLASKMATLDKAEALLEELRAAAQPAALQDKAEVQEYANSQGFEGQLEWWDMSFWAERLREAKYNISDEELRPYFALPNVLQGLFQLAQRLFGVEVQAADGEAPVWHPDVRFFKVLRDGQPKAYFYLDPYSRPAEKRGGAWMAEVVGQSRLLAPPGAAVRLPVAHMVCNQMEPVGSKPSLMTFSEVETLFHEFGHALQHMLTEVGYGMASGIRNIEWDAVELPSQFMENWAYDRATLYSFAKHYETGAPLPEELYQRLKAAKNYRSGTQMLRQLHFSCVDLELHARFKPGQGRSPFDVDREVAARTLVMQPLPEDRFLCSFMHIFSGGYSAGYYSYKWAEVLSADAFNAFEEAGLEDEEAVRATGARFRDTVLALGGSVAPAEVFRAFRGREPSTRPLLLHNGLLAGAAA</sequence>
<organism evidence="13 14">
    <name type="scientific">Astrephomene gubernaculifera</name>
    <dbReference type="NCBI Taxonomy" id="47775"/>
    <lineage>
        <taxon>Eukaryota</taxon>
        <taxon>Viridiplantae</taxon>
        <taxon>Chlorophyta</taxon>
        <taxon>core chlorophytes</taxon>
        <taxon>Chlorophyceae</taxon>
        <taxon>CS clade</taxon>
        <taxon>Chlamydomonadales</taxon>
        <taxon>Astrephomenaceae</taxon>
        <taxon>Astrephomene</taxon>
    </lineage>
</organism>
<dbReference type="SUPFAM" id="SSF55486">
    <property type="entry name" value="Metalloproteases ('zincins'), catalytic domain"/>
    <property type="match status" value="1"/>
</dbReference>
<proteinExistence type="inferred from homology"/>
<dbReference type="PANTHER" id="PTHR11804">
    <property type="entry name" value="PROTEASE M3 THIMET OLIGOPEPTIDASE-RELATED"/>
    <property type="match status" value="1"/>
</dbReference>
<comment type="catalytic activity">
    <reaction evidence="7">
        <text>Hydrolysis of oligopeptides, with broad specificity. Gly or Ala commonly occur as P1 or P1' residues, but more distant residues are also important, as is shown by the fact that Z-Gly-Pro-Gly-|-Gly-Pro-Ala is cleaved, but not Z-(Gly)(5).</text>
        <dbReference type="EC" id="3.4.24.70"/>
    </reaction>
</comment>
<dbReference type="Gene3D" id="1.10.1370.40">
    <property type="match status" value="1"/>
</dbReference>
<evidence type="ECO:0000256" key="2">
    <source>
        <dbReference type="ARBA" id="ARBA00022670"/>
    </source>
</evidence>
<dbReference type="GO" id="GO:0046872">
    <property type="term" value="F:metal ion binding"/>
    <property type="evidence" value="ECO:0007669"/>
    <property type="project" value="UniProtKB-UniRule"/>
</dbReference>
<comment type="cofactor">
    <cofactor evidence="9">
        <name>Zn(2+)</name>
        <dbReference type="ChEBI" id="CHEBI:29105"/>
    </cofactor>
    <text evidence="9">Binds 1 zinc ion.</text>
</comment>
<feature type="domain" description="Oligopeptidase A N-terminal" evidence="12">
    <location>
        <begin position="134"/>
        <end position="256"/>
    </location>
</feature>
<dbReference type="InterPro" id="IPR045090">
    <property type="entry name" value="Pept_M3A_M3B"/>
</dbReference>
<evidence type="ECO:0000256" key="8">
    <source>
        <dbReference type="ARBA" id="ARBA00026100"/>
    </source>
</evidence>
<keyword evidence="3 9" id="KW-0479">Metal-binding</keyword>
<dbReference type="InterPro" id="IPR024077">
    <property type="entry name" value="Neurolysin/TOP_dom2"/>
</dbReference>
<name>A0AAD3DUS3_9CHLO</name>
<dbReference type="EMBL" id="BMAR01000018">
    <property type="protein sequence ID" value="GFR47499.1"/>
    <property type="molecule type" value="Genomic_DNA"/>
</dbReference>